<evidence type="ECO:0000313" key="2">
    <source>
        <dbReference type="EMBL" id="CAA0821425.1"/>
    </source>
</evidence>
<dbReference type="EMBL" id="CACSLK010020742">
    <property type="protein sequence ID" value="CAA0821425.1"/>
    <property type="molecule type" value="Genomic_DNA"/>
</dbReference>
<dbReference type="PANTHER" id="PTHR33223:SF6">
    <property type="entry name" value="CCHC-TYPE DOMAIN-CONTAINING PROTEIN"/>
    <property type="match status" value="1"/>
</dbReference>
<protein>
    <recommendedName>
        <fullName evidence="1">Retrotransposon gag domain-containing protein</fullName>
    </recommendedName>
</protein>
<reference evidence="2" key="1">
    <citation type="submission" date="2019-12" db="EMBL/GenBank/DDBJ databases">
        <authorList>
            <person name="Scholes J."/>
        </authorList>
    </citation>
    <scope>NUCLEOTIDE SEQUENCE</scope>
</reference>
<organism evidence="2 3">
    <name type="scientific">Striga hermonthica</name>
    <name type="common">Purple witchweed</name>
    <name type="synonym">Buchnera hermonthica</name>
    <dbReference type="NCBI Taxonomy" id="68872"/>
    <lineage>
        <taxon>Eukaryota</taxon>
        <taxon>Viridiplantae</taxon>
        <taxon>Streptophyta</taxon>
        <taxon>Embryophyta</taxon>
        <taxon>Tracheophyta</taxon>
        <taxon>Spermatophyta</taxon>
        <taxon>Magnoliopsida</taxon>
        <taxon>eudicotyledons</taxon>
        <taxon>Gunneridae</taxon>
        <taxon>Pentapetalae</taxon>
        <taxon>asterids</taxon>
        <taxon>lamiids</taxon>
        <taxon>Lamiales</taxon>
        <taxon>Orobanchaceae</taxon>
        <taxon>Buchnereae</taxon>
        <taxon>Striga</taxon>
    </lineage>
</organism>
<proteinExistence type="predicted"/>
<accession>A0A9N7N6I6</accession>
<dbReference type="InterPro" id="IPR005162">
    <property type="entry name" value="Retrotrans_gag_dom"/>
</dbReference>
<feature type="domain" description="Retrotransposon gag" evidence="1">
    <location>
        <begin position="16"/>
        <end position="110"/>
    </location>
</feature>
<comment type="caution">
    <text evidence="2">The sequence shown here is derived from an EMBL/GenBank/DDBJ whole genome shotgun (WGS) entry which is preliminary data.</text>
</comment>
<dbReference type="OrthoDB" id="1708353at2759"/>
<keyword evidence="3" id="KW-1185">Reference proteome</keyword>
<dbReference type="Proteomes" id="UP001153555">
    <property type="component" value="Unassembled WGS sequence"/>
</dbReference>
<dbReference type="PANTHER" id="PTHR33223">
    <property type="entry name" value="CCHC-TYPE DOMAIN-CONTAINING PROTEIN"/>
    <property type="match status" value="1"/>
</dbReference>
<evidence type="ECO:0000259" key="1">
    <source>
        <dbReference type="Pfam" id="PF03732"/>
    </source>
</evidence>
<gene>
    <name evidence="2" type="ORF">SHERM_19427</name>
</gene>
<name>A0A9N7N6I6_STRHE</name>
<dbReference type="Pfam" id="PF03732">
    <property type="entry name" value="Retrotrans_gag"/>
    <property type="match status" value="1"/>
</dbReference>
<sequence>MFQYSRVSEEEKVLCASFMLRGSAGHWWDTIKCIEDVTTVTWDRFKELFRNNYLTAPTRAMKMNKFIQLRQGSMTVADYIHKFEQLSRFGEHMVSTDALKMERFLEGLKPELYRDVYMAGVHGSTYSQVAERALVAEQAELKIRNAVEDRRQLVQKQGPRWVGMEKKRPMQFQTERPIFQQRQRQEQGDANKRIKFIQGKAPALPPTCPN</sequence>
<dbReference type="AlphaFoldDB" id="A0A9N7N6I6"/>
<evidence type="ECO:0000313" key="3">
    <source>
        <dbReference type="Proteomes" id="UP001153555"/>
    </source>
</evidence>